<proteinExistence type="predicted"/>
<evidence type="ECO:0000256" key="2">
    <source>
        <dbReference type="ARBA" id="ARBA00023134"/>
    </source>
</evidence>
<dbReference type="GO" id="GO:0005525">
    <property type="term" value="F:GTP binding"/>
    <property type="evidence" value="ECO:0007669"/>
    <property type="project" value="InterPro"/>
</dbReference>
<dbReference type="AlphaFoldDB" id="A0A8H6DQJ5"/>
<dbReference type="InterPro" id="IPR000375">
    <property type="entry name" value="Dynamin_stalk"/>
</dbReference>
<feature type="compositionally biased region" description="Basic and acidic residues" evidence="3">
    <location>
        <begin position="747"/>
        <end position="760"/>
    </location>
</feature>
<dbReference type="Gene3D" id="1.20.120.1240">
    <property type="entry name" value="Dynamin, middle domain"/>
    <property type="match status" value="1"/>
</dbReference>
<evidence type="ECO:0000259" key="5">
    <source>
        <dbReference type="PROSITE" id="PS51718"/>
    </source>
</evidence>
<dbReference type="CDD" id="cd08771">
    <property type="entry name" value="DLP_1"/>
    <property type="match status" value="1"/>
</dbReference>
<name>A0A8H6DQJ5_COCSA</name>
<dbReference type="GO" id="GO:0048312">
    <property type="term" value="P:intracellular distribution of mitochondria"/>
    <property type="evidence" value="ECO:0007669"/>
    <property type="project" value="TreeGrafter"/>
</dbReference>
<dbReference type="PROSITE" id="PS51718">
    <property type="entry name" value="G_DYNAMIN_2"/>
    <property type="match status" value="1"/>
</dbReference>
<reference evidence="6" key="1">
    <citation type="submission" date="2019-11" db="EMBL/GenBank/DDBJ databases">
        <title>Bipolaris sorokiniana Genome sequencing.</title>
        <authorList>
            <person name="Wang H."/>
        </authorList>
    </citation>
    <scope>NUCLEOTIDE SEQUENCE</scope>
</reference>
<dbReference type="GO" id="GO:0016020">
    <property type="term" value="C:membrane"/>
    <property type="evidence" value="ECO:0007669"/>
    <property type="project" value="TreeGrafter"/>
</dbReference>
<dbReference type="GO" id="GO:0000266">
    <property type="term" value="P:mitochondrial fission"/>
    <property type="evidence" value="ECO:0007669"/>
    <property type="project" value="TreeGrafter"/>
</dbReference>
<dbReference type="SUPFAM" id="SSF52540">
    <property type="entry name" value="P-loop containing nucleoside triphosphate hydrolases"/>
    <property type="match status" value="1"/>
</dbReference>
<feature type="domain" description="GED" evidence="4">
    <location>
        <begin position="602"/>
        <end position="693"/>
    </location>
</feature>
<dbReference type="PROSITE" id="PS51388">
    <property type="entry name" value="GED"/>
    <property type="match status" value="1"/>
</dbReference>
<dbReference type="FunFam" id="3.40.50.300:FF:001425">
    <property type="entry name" value="Dynamin GTPase, putative"/>
    <property type="match status" value="1"/>
</dbReference>
<feature type="region of interest" description="Disordered" evidence="3">
    <location>
        <begin position="747"/>
        <end position="802"/>
    </location>
</feature>
<dbReference type="InterPro" id="IPR027417">
    <property type="entry name" value="P-loop_NTPase"/>
</dbReference>
<organism evidence="6 7">
    <name type="scientific">Cochliobolus sativus</name>
    <name type="common">Common root rot and spot blotch fungus</name>
    <name type="synonym">Bipolaris sorokiniana</name>
    <dbReference type="NCBI Taxonomy" id="45130"/>
    <lineage>
        <taxon>Eukaryota</taxon>
        <taxon>Fungi</taxon>
        <taxon>Dikarya</taxon>
        <taxon>Ascomycota</taxon>
        <taxon>Pezizomycotina</taxon>
        <taxon>Dothideomycetes</taxon>
        <taxon>Pleosporomycetidae</taxon>
        <taxon>Pleosporales</taxon>
        <taxon>Pleosporineae</taxon>
        <taxon>Pleosporaceae</taxon>
        <taxon>Bipolaris</taxon>
    </lineage>
</organism>
<dbReference type="InterPro" id="IPR022812">
    <property type="entry name" value="Dynamin"/>
</dbReference>
<comment type="caution">
    <text evidence="6">The sequence shown here is derived from an EMBL/GenBank/DDBJ whole genome shotgun (WGS) entry which is preliminary data.</text>
</comment>
<dbReference type="GO" id="GO:0008017">
    <property type="term" value="F:microtubule binding"/>
    <property type="evidence" value="ECO:0007669"/>
    <property type="project" value="TreeGrafter"/>
</dbReference>
<dbReference type="Pfam" id="PF01031">
    <property type="entry name" value="Dynamin_M"/>
    <property type="match status" value="1"/>
</dbReference>
<dbReference type="PANTHER" id="PTHR11566">
    <property type="entry name" value="DYNAMIN"/>
    <property type="match status" value="1"/>
</dbReference>
<feature type="compositionally biased region" description="Low complexity" evidence="3">
    <location>
        <begin position="769"/>
        <end position="787"/>
    </location>
</feature>
<dbReference type="GO" id="GO:0016559">
    <property type="term" value="P:peroxisome fission"/>
    <property type="evidence" value="ECO:0007669"/>
    <property type="project" value="TreeGrafter"/>
</dbReference>
<dbReference type="InterPro" id="IPR030381">
    <property type="entry name" value="G_DYNAMIN_dom"/>
</dbReference>
<dbReference type="GO" id="GO:0003924">
    <property type="term" value="F:GTPase activity"/>
    <property type="evidence" value="ECO:0007669"/>
    <property type="project" value="InterPro"/>
</dbReference>
<sequence length="802" mass="89187">MVIRSFDTRVVHELCSKDQLDLLDSVDHLRSQGIDHYVSLPQIIVCGDQSSGKSSVLEAISGVSFPVKSNLCTRFPTELVLRKTSKIGVSVSIVPDRSRSKVERVSLSNFRETLDSFAALPELIENAKTAMAIGSLGRAFSKDLLRVEVSGPDRPHLTIVDLPGLIHSETKQQSAADIELVQDVVKSYMEEPRSIILAVVSAKNDYANQIVLKLARTADRTGTRTLGVITKPDTLIPGSDSETMYISLAKNLDVEFRLGWHILKNMDSKTGSSHFFSKGIWPTLPKTILGIVPLRERLSKLLLVQIAAELPSLVEEIELKSAACRAGLEKLGQPRASIEEQRRYLVTLSQACQALTKAAIDGTYNDDFFGDAKTDAGYQKRIRAVVQNLNQSFSETMARDGHRFVITDSSDTSILQIDRPKENVLSQPEFLKRINSLMNRTRGRELPGTFNPMVVSDLFFEQSSPWEELARAHIVQVVSAVRTFLRYLISHVSDTSTRGALFQILVEPELDKISKDVKSKTAELLASHQRGHPITYNPYFRETVQQVRKKRTTAELTRIIQDVFDIGSLHPSGKSRYVEMDYRPLLDALVVHRNPDLDQYACSEALDCMQAYYKVAFERFVDDVAVEAVEKDIIARLSDIVSPIRVTSLASGVVTDIAGESKASRAERSQLETQLNVLVQGLDTCEKFMVKTLQGTPNVATFQHRSRDSLSDLSLNLLHTEPHGHVTNDGPGEAGISHDKAHVERTLPTEHEVVSERESESPEDEDSTEPMSESKSNSWASSSSKVSYGKKRKGKKFADNAE</sequence>
<accession>A0A8H6DQJ5</accession>
<dbReference type="Proteomes" id="UP000624244">
    <property type="component" value="Unassembled WGS sequence"/>
</dbReference>
<dbReference type="GO" id="GO:0005739">
    <property type="term" value="C:mitochondrion"/>
    <property type="evidence" value="ECO:0007669"/>
    <property type="project" value="TreeGrafter"/>
</dbReference>
<dbReference type="GO" id="GO:0005874">
    <property type="term" value="C:microtubule"/>
    <property type="evidence" value="ECO:0007669"/>
    <property type="project" value="TreeGrafter"/>
</dbReference>
<dbReference type="InterPro" id="IPR020850">
    <property type="entry name" value="GED_dom"/>
</dbReference>
<dbReference type="GO" id="GO:0006897">
    <property type="term" value="P:endocytosis"/>
    <property type="evidence" value="ECO:0007669"/>
    <property type="project" value="TreeGrafter"/>
</dbReference>
<dbReference type="SMART" id="SM00053">
    <property type="entry name" value="DYNc"/>
    <property type="match status" value="1"/>
</dbReference>
<dbReference type="PRINTS" id="PR00195">
    <property type="entry name" value="DYNAMIN"/>
</dbReference>
<keyword evidence="2" id="KW-0342">GTP-binding</keyword>
<dbReference type="PANTHER" id="PTHR11566:SF21">
    <property type="entry name" value="DYNAMIN RELATED PROTEIN 1, ISOFORM A"/>
    <property type="match status" value="1"/>
</dbReference>
<gene>
    <name evidence="6" type="ORF">GGP41_004503</name>
</gene>
<evidence type="ECO:0008006" key="8">
    <source>
        <dbReference type="Google" id="ProtNLM"/>
    </source>
</evidence>
<evidence type="ECO:0000256" key="3">
    <source>
        <dbReference type="SAM" id="MobiDB-lite"/>
    </source>
</evidence>
<dbReference type="InterPro" id="IPR001401">
    <property type="entry name" value="Dynamin_GTPase"/>
</dbReference>
<dbReference type="EMBL" id="WNKQ01000024">
    <property type="protein sequence ID" value="KAF5844307.1"/>
    <property type="molecule type" value="Genomic_DNA"/>
</dbReference>
<evidence type="ECO:0000259" key="4">
    <source>
        <dbReference type="PROSITE" id="PS51388"/>
    </source>
</evidence>
<feature type="domain" description="Dynamin-type G" evidence="5">
    <location>
        <begin position="37"/>
        <end position="311"/>
    </location>
</feature>
<evidence type="ECO:0000313" key="7">
    <source>
        <dbReference type="Proteomes" id="UP000624244"/>
    </source>
</evidence>
<keyword evidence="1" id="KW-0547">Nucleotide-binding</keyword>
<evidence type="ECO:0000256" key="1">
    <source>
        <dbReference type="ARBA" id="ARBA00022741"/>
    </source>
</evidence>
<protein>
    <recommendedName>
        <fullName evidence="8">Dynamin-type G domain-containing protein</fullName>
    </recommendedName>
</protein>
<dbReference type="Pfam" id="PF00350">
    <property type="entry name" value="Dynamin_N"/>
    <property type="match status" value="1"/>
</dbReference>
<dbReference type="Gene3D" id="3.40.50.300">
    <property type="entry name" value="P-loop containing nucleotide triphosphate hydrolases"/>
    <property type="match status" value="1"/>
</dbReference>
<evidence type="ECO:0000313" key="6">
    <source>
        <dbReference type="EMBL" id="KAF5844307.1"/>
    </source>
</evidence>
<dbReference type="InterPro" id="IPR045063">
    <property type="entry name" value="Dynamin_N"/>
</dbReference>